<accession>A0A915HXM8</accession>
<name>A0A915HXM8_ROMCU</name>
<dbReference type="GO" id="GO:0043130">
    <property type="term" value="F:ubiquitin binding"/>
    <property type="evidence" value="ECO:0007669"/>
    <property type="project" value="TreeGrafter"/>
</dbReference>
<dbReference type="GO" id="GO:0000407">
    <property type="term" value="C:phagophore assembly site"/>
    <property type="evidence" value="ECO:0007669"/>
    <property type="project" value="TreeGrafter"/>
</dbReference>
<feature type="domain" description="Nbr1 FW" evidence="1">
    <location>
        <begin position="1"/>
        <end position="34"/>
    </location>
</feature>
<keyword evidence="2" id="KW-1185">Reference proteome</keyword>
<dbReference type="InterPro" id="IPR013783">
    <property type="entry name" value="Ig-like_fold"/>
</dbReference>
<dbReference type="Proteomes" id="UP000887565">
    <property type="component" value="Unplaced"/>
</dbReference>
<dbReference type="PANTHER" id="PTHR20930:SF0">
    <property type="entry name" value="PROTEIN ILRUN"/>
    <property type="match status" value="1"/>
</dbReference>
<dbReference type="AlphaFoldDB" id="A0A915HXM8"/>
<dbReference type="WBParaSite" id="nRc.2.0.1.t06322-RA">
    <property type="protein sequence ID" value="nRc.2.0.1.t06322-RA"/>
    <property type="gene ID" value="nRc.2.0.1.g06322"/>
</dbReference>
<dbReference type="InterPro" id="IPR032350">
    <property type="entry name" value="Nbr1_FW"/>
</dbReference>
<dbReference type="Pfam" id="PF16158">
    <property type="entry name" value="N_BRCA1_IG"/>
    <property type="match status" value="1"/>
</dbReference>
<dbReference type="Gene3D" id="2.60.40.10">
    <property type="entry name" value="Immunoglobulins"/>
    <property type="match status" value="1"/>
</dbReference>
<evidence type="ECO:0000313" key="2">
    <source>
        <dbReference type="Proteomes" id="UP000887565"/>
    </source>
</evidence>
<evidence type="ECO:0000259" key="1">
    <source>
        <dbReference type="Pfam" id="PF16158"/>
    </source>
</evidence>
<dbReference type="PANTHER" id="PTHR20930">
    <property type="entry name" value="OVARIAN CARCINOMA ANTIGEN CA125-RELATED"/>
    <property type="match status" value="1"/>
</dbReference>
<organism evidence="2 3">
    <name type="scientific">Romanomermis culicivorax</name>
    <name type="common">Nematode worm</name>
    <dbReference type="NCBI Taxonomy" id="13658"/>
    <lineage>
        <taxon>Eukaryota</taxon>
        <taxon>Metazoa</taxon>
        <taxon>Ecdysozoa</taxon>
        <taxon>Nematoda</taxon>
        <taxon>Enoplea</taxon>
        <taxon>Dorylaimia</taxon>
        <taxon>Mermithida</taxon>
        <taxon>Mermithoidea</taxon>
        <taxon>Mermithidae</taxon>
        <taxon>Romanomermis</taxon>
    </lineage>
</organism>
<evidence type="ECO:0000313" key="3">
    <source>
        <dbReference type="WBParaSite" id="nRc.2.0.1.t06322-RA"/>
    </source>
</evidence>
<proteinExistence type="predicted"/>
<reference evidence="3" key="1">
    <citation type="submission" date="2022-11" db="UniProtKB">
        <authorList>
            <consortium name="WormBaseParasite"/>
        </authorList>
    </citation>
    <scope>IDENTIFICATION</scope>
</reference>
<dbReference type="GO" id="GO:0016236">
    <property type="term" value="P:macroautophagy"/>
    <property type="evidence" value="ECO:0007669"/>
    <property type="project" value="TreeGrafter"/>
</dbReference>
<protein>
    <submittedName>
        <fullName evidence="3">Next to BRCA1 central domain-containing protein</fullName>
    </submittedName>
</protein>
<sequence length="50" mass="5727">MISPATKGTYHSMWRLMTRQEVPFGDHIWCIITVDESGLLDLTQKLAATY</sequence>